<evidence type="ECO:0000256" key="3">
    <source>
        <dbReference type="ARBA" id="ARBA00022679"/>
    </source>
</evidence>
<dbReference type="PANTHER" id="PTHR43179:SF12">
    <property type="entry name" value="GALACTOFURANOSYLTRANSFERASE GLFT2"/>
    <property type="match status" value="1"/>
</dbReference>
<protein>
    <submittedName>
        <fullName evidence="5">Glycosyltransferase family 2 protein</fullName>
    </submittedName>
</protein>
<dbReference type="InterPro" id="IPR001173">
    <property type="entry name" value="Glyco_trans_2-like"/>
</dbReference>
<evidence type="ECO:0000256" key="2">
    <source>
        <dbReference type="ARBA" id="ARBA00022676"/>
    </source>
</evidence>
<keyword evidence="3" id="KW-0808">Transferase</keyword>
<sequence length="321" mass="34876">MTASREVAYSSAETGVTAVVCVPAFRRPEHLLRTLASVQAQRTSHRFAVVVVENDAGRTSISTALNFFESSKLPGACVVETQQGNCHAINAAFATAMAQFPNAEMLLMIDDDEIAAPDWLHRMIEAAISSDADVVGGPVFPQFDDVTKRDLSRHPAFCPAYMSSGPVPIIYGSGNCLIRRRVFTTLTQPTFDVRFNFLGGGDTDFFTRCRRAGLSFYWAAEAVITETVPPVRTQPGWIAARGLRIGAINYQIRAKVTRTSLDRIALLARVIATLPLSVWRAGRIALTERKLLIAMHPITVAVGGVLAAIGIEPQPYKAKSA</sequence>
<accession>A0ABX8A7W6</accession>
<comment type="similarity">
    <text evidence="1">Belongs to the glycosyltransferase 2 family.</text>
</comment>
<proteinExistence type="inferred from homology"/>
<keyword evidence="6" id="KW-1185">Reference proteome</keyword>
<dbReference type="CDD" id="cd00761">
    <property type="entry name" value="Glyco_tranf_GTA_type"/>
    <property type="match status" value="1"/>
</dbReference>
<dbReference type="Gene3D" id="3.90.550.10">
    <property type="entry name" value="Spore Coat Polysaccharide Biosynthesis Protein SpsA, Chain A"/>
    <property type="match status" value="1"/>
</dbReference>
<dbReference type="SUPFAM" id="SSF53448">
    <property type="entry name" value="Nucleotide-diphospho-sugar transferases"/>
    <property type="match status" value="1"/>
</dbReference>
<evidence type="ECO:0000259" key="4">
    <source>
        <dbReference type="Pfam" id="PF00535"/>
    </source>
</evidence>
<dbReference type="EMBL" id="CP036498">
    <property type="protein sequence ID" value="QUS38553.1"/>
    <property type="molecule type" value="Genomic_DNA"/>
</dbReference>
<gene>
    <name evidence="5" type="ORF">RPMA_06685</name>
</gene>
<reference evidence="5 6" key="1">
    <citation type="submission" date="2019-02" db="EMBL/GenBank/DDBJ databases">
        <title>Emended description of the genus Rhodopseudomonas and description of Rhodopseudomonas albus sp. nov., a non-phototrophic, heavy-metal-tolerant bacterium isolated from garden soil.</title>
        <authorList>
            <person name="Bao Z."/>
            <person name="Cao W.W."/>
            <person name="Sato Y."/>
            <person name="Nishizawa T."/>
            <person name="Zhao J."/>
            <person name="Guo Y."/>
            <person name="Ohta H."/>
        </authorList>
    </citation>
    <scope>NUCLEOTIDE SEQUENCE [LARGE SCALE GENOMIC DNA]</scope>
    <source>
        <strain evidence="5 6">SK50-23</strain>
    </source>
</reference>
<dbReference type="Proteomes" id="UP000682843">
    <property type="component" value="Chromosome"/>
</dbReference>
<feature type="domain" description="Glycosyltransferase 2-like" evidence="4">
    <location>
        <begin position="20"/>
        <end position="182"/>
    </location>
</feature>
<keyword evidence="2" id="KW-0328">Glycosyltransferase</keyword>
<evidence type="ECO:0000313" key="6">
    <source>
        <dbReference type="Proteomes" id="UP000682843"/>
    </source>
</evidence>
<evidence type="ECO:0000256" key="1">
    <source>
        <dbReference type="ARBA" id="ARBA00006739"/>
    </source>
</evidence>
<dbReference type="Pfam" id="PF00535">
    <property type="entry name" value="Glycos_transf_2"/>
    <property type="match status" value="1"/>
</dbReference>
<dbReference type="RefSeq" id="WP_211912091.1">
    <property type="nucleotide sequence ID" value="NZ_CP036498.1"/>
</dbReference>
<dbReference type="InterPro" id="IPR029044">
    <property type="entry name" value="Nucleotide-diphossugar_trans"/>
</dbReference>
<name>A0ABX8A7W6_9BRAD</name>
<dbReference type="PANTHER" id="PTHR43179">
    <property type="entry name" value="RHAMNOSYLTRANSFERASE WBBL"/>
    <property type="match status" value="1"/>
</dbReference>
<evidence type="ECO:0000313" key="5">
    <source>
        <dbReference type="EMBL" id="QUS38553.1"/>
    </source>
</evidence>
<organism evidence="5 6">
    <name type="scientific">Tardiphaga alba</name>
    <dbReference type="NCBI Taxonomy" id="340268"/>
    <lineage>
        <taxon>Bacteria</taxon>
        <taxon>Pseudomonadati</taxon>
        <taxon>Pseudomonadota</taxon>
        <taxon>Alphaproteobacteria</taxon>
        <taxon>Hyphomicrobiales</taxon>
        <taxon>Nitrobacteraceae</taxon>
        <taxon>Tardiphaga</taxon>
    </lineage>
</organism>